<organism evidence="2">
    <name type="scientific">Culex pipiens</name>
    <name type="common">House mosquito</name>
    <dbReference type="NCBI Taxonomy" id="7175"/>
    <lineage>
        <taxon>Eukaryota</taxon>
        <taxon>Metazoa</taxon>
        <taxon>Ecdysozoa</taxon>
        <taxon>Arthropoda</taxon>
        <taxon>Hexapoda</taxon>
        <taxon>Insecta</taxon>
        <taxon>Pterygota</taxon>
        <taxon>Neoptera</taxon>
        <taxon>Endopterygota</taxon>
        <taxon>Diptera</taxon>
        <taxon>Nematocera</taxon>
        <taxon>Culicoidea</taxon>
        <taxon>Culicidae</taxon>
        <taxon>Culicinae</taxon>
        <taxon>Culicini</taxon>
        <taxon>Culex</taxon>
        <taxon>Culex</taxon>
    </lineage>
</organism>
<reference evidence="2" key="1">
    <citation type="submission" date="2021-05" db="EMBL/GenBank/DDBJ databases">
        <authorList>
            <person name="Alioto T."/>
            <person name="Alioto T."/>
            <person name="Gomez Garrido J."/>
        </authorList>
    </citation>
    <scope>NUCLEOTIDE SEQUENCE</scope>
</reference>
<dbReference type="EMBL" id="HBUE01275384">
    <property type="protein sequence ID" value="CAG6566062.1"/>
    <property type="molecule type" value="Transcribed_RNA"/>
</dbReference>
<dbReference type="EMBL" id="HBUE01169996">
    <property type="protein sequence ID" value="CAG6514580.1"/>
    <property type="molecule type" value="Transcribed_RNA"/>
</dbReference>
<dbReference type="EMBL" id="HBUE01275390">
    <property type="protein sequence ID" value="CAG6566069.1"/>
    <property type="molecule type" value="Transcribed_RNA"/>
</dbReference>
<feature type="region of interest" description="Disordered" evidence="1">
    <location>
        <begin position="1"/>
        <end position="27"/>
    </location>
</feature>
<dbReference type="EMBL" id="HBUE01169990">
    <property type="protein sequence ID" value="CAG6514573.1"/>
    <property type="molecule type" value="Transcribed_RNA"/>
</dbReference>
<evidence type="ECO:0000256" key="1">
    <source>
        <dbReference type="SAM" id="MobiDB-lite"/>
    </source>
</evidence>
<feature type="compositionally biased region" description="Basic residues" evidence="1">
    <location>
        <begin position="1"/>
        <end position="15"/>
    </location>
</feature>
<dbReference type="EMBL" id="HBUE01169995">
    <property type="protein sequence ID" value="CAG6514577.1"/>
    <property type="molecule type" value="Transcribed_RNA"/>
</dbReference>
<name>A0A8D8NI10_CULPI</name>
<evidence type="ECO:0000313" key="2">
    <source>
        <dbReference type="EMBL" id="CAG6566062.1"/>
    </source>
</evidence>
<proteinExistence type="predicted"/>
<dbReference type="EMBL" id="HBUE01275389">
    <property type="protein sequence ID" value="CAG6566066.1"/>
    <property type="molecule type" value="Transcribed_RNA"/>
</dbReference>
<dbReference type="AlphaFoldDB" id="A0A8D8NI10"/>
<sequence length="102" mass="11783">MRNSRRLRGFSRRTKAQQSPARNPHVRSKIVRHTRRSFSTTFSFRDANSITLPLAAEMVADACVRVVLPDWRVVNLASSEGFFLFLHMHAARRLLVLITITY</sequence>
<accession>A0A8D8NI10</accession>
<protein>
    <submittedName>
        <fullName evidence="2">(northern house mosquito) hypothetical protein</fullName>
    </submittedName>
</protein>